<dbReference type="GeneID" id="57428963"/>
<dbReference type="InterPro" id="IPR058625">
    <property type="entry name" value="MdtA-like_BSH"/>
</dbReference>
<dbReference type="Gene3D" id="1.10.287.470">
    <property type="entry name" value="Helix hairpin bin"/>
    <property type="match status" value="1"/>
</dbReference>
<evidence type="ECO:0000259" key="8">
    <source>
        <dbReference type="Pfam" id="PF25963"/>
    </source>
</evidence>
<keyword evidence="4 6" id="KW-1133">Transmembrane helix</keyword>
<accession>A0A2X2ET05</accession>
<feature type="transmembrane region" description="Helical" evidence="6">
    <location>
        <begin position="15"/>
        <end position="32"/>
    </location>
</feature>
<comment type="caution">
    <text evidence="9">The sequence shown here is derived from an EMBL/GenBank/DDBJ whole genome shotgun (WGS) entry which is preliminary data.</text>
</comment>
<dbReference type="EMBL" id="QKOX01000040">
    <property type="protein sequence ID" value="RWT16621.1"/>
    <property type="molecule type" value="Genomic_DNA"/>
</dbReference>
<dbReference type="PANTHER" id="PTHR30386">
    <property type="entry name" value="MEMBRANE FUSION SUBUNIT OF EMRAB-TOLC MULTIDRUG EFFLUX PUMP"/>
    <property type="match status" value="1"/>
</dbReference>
<dbReference type="Proteomes" id="UP000288843">
    <property type="component" value="Unassembled WGS sequence"/>
</dbReference>
<evidence type="ECO:0000256" key="5">
    <source>
        <dbReference type="ARBA" id="ARBA00023136"/>
    </source>
</evidence>
<gene>
    <name evidence="9" type="ORF">DN603_26460</name>
</gene>
<dbReference type="KEGG" id="rpln:B1209_21965"/>
<evidence type="ECO:0000259" key="7">
    <source>
        <dbReference type="Pfam" id="PF25917"/>
    </source>
</evidence>
<evidence type="ECO:0000256" key="3">
    <source>
        <dbReference type="ARBA" id="ARBA00022692"/>
    </source>
</evidence>
<dbReference type="Pfam" id="PF25917">
    <property type="entry name" value="BSH_RND"/>
    <property type="match status" value="1"/>
</dbReference>
<evidence type="ECO:0000256" key="1">
    <source>
        <dbReference type="ARBA" id="ARBA00004167"/>
    </source>
</evidence>
<protein>
    <submittedName>
        <fullName evidence="9">HlyD family secretion protein</fullName>
    </submittedName>
</protein>
<keyword evidence="3 6" id="KW-0812">Transmembrane</keyword>
<feature type="domain" description="p-hydroxybenzoic acid efflux pump subunit AaeA-like beta-barrel" evidence="8">
    <location>
        <begin position="242"/>
        <end position="322"/>
    </location>
</feature>
<evidence type="ECO:0000313" key="10">
    <source>
        <dbReference type="Proteomes" id="UP000288843"/>
    </source>
</evidence>
<dbReference type="InterPro" id="IPR050739">
    <property type="entry name" value="MFP"/>
</dbReference>
<dbReference type="GO" id="GO:0016020">
    <property type="term" value="C:membrane"/>
    <property type="evidence" value="ECO:0007669"/>
    <property type="project" value="UniProtKB-SubCell"/>
</dbReference>
<dbReference type="Pfam" id="PF25963">
    <property type="entry name" value="Beta-barrel_AAEA"/>
    <property type="match status" value="1"/>
</dbReference>
<evidence type="ECO:0000256" key="6">
    <source>
        <dbReference type="SAM" id="Phobius"/>
    </source>
</evidence>
<comment type="subcellular location">
    <subcellularLocation>
        <location evidence="1">Membrane</location>
        <topology evidence="1">Single-pass membrane protein</topology>
    </subcellularLocation>
</comment>
<dbReference type="RefSeq" id="WP_032696613.1">
    <property type="nucleotide sequence ID" value="NZ_ABZSJN020000104.1"/>
</dbReference>
<proteinExistence type="inferred from homology"/>
<evidence type="ECO:0000256" key="4">
    <source>
        <dbReference type="ARBA" id="ARBA00022989"/>
    </source>
</evidence>
<organism evidence="9 10">
    <name type="scientific">Raoultella planticola</name>
    <name type="common">Klebsiella planticola</name>
    <dbReference type="NCBI Taxonomy" id="575"/>
    <lineage>
        <taxon>Bacteria</taxon>
        <taxon>Pseudomonadati</taxon>
        <taxon>Pseudomonadota</taxon>
        <taxon>Gammaproteobacteria</taxon>
        <taxon>Enterobacterales</taxon>
        <taxon>Enterobacteriaceae</taxon>
        <taxon>Klebsiella/Raoultella group</taxon>
        <taxon>Raoultella</taxon>
    </lineage>
</organism>
<keyword evidence="5 6" id="KW-0472">Membrane</keyword>
<evidence type="ECO:0000256" key="2">
    <source>
        <dbReference type="ARBA" id="ARBA00009477"/>
    </source>
</evidence>
<dbReference type="Gene3D" id="2.40.50.100">
    <property type="match status" value="1"/>
</dbReference>
<name>A0A2X2ET05_RAOPL</name>
<reference evidence="9 10" key="1">
    <citation type="submission" date="2018-06" db="EMBL/GenBank/DDBJ databases">
        <title>Carbapenemase-producing Enterobacteriaceae present in wastewater treatment plant effluent and nearby surface waters in the US.</title>
        <authorList>
            <person name="Mathys D.A."/>
            <person name="Mollenkopf D.F."/>
            <person name="Feicht S.M."/>
            <person name="Adams R.J."/>
            <person name="Albers A.L."/>
            <person name="Stuever D.M."/>
            <person name="Daniels J.B."/>
            <person name="Wittum T.E."/>
        </authorList>
    </citation>
    <scope>NUCLEOTIDE SEQUENCE [LARGE SCALE GENOMIC DNA]</scope>
    <source>
        <strain evidence="9 10">GEO_47_Down_B</strain>
    </source>
</reference>
<comment type="similarity">
    <text evidence="2">Belongs to the membrane fusion protein (MFP) (TC 8.A.1) family.</text>
</comment>
<dbReference type="SUPFAM" id="SSF111369">
    <property type="entry name" value="HlyD-like secretion proteins"/>
    <property type="match status" value="1"/>
</dbReference>
<dbReference type="AlphaFoldDB" id="A0A2X2ET05"/>
<feature type="domain" description="Multidrug resistance protein MdtA-like barrel-sandwich hybrid" evidence="7">
    <location>
        <begin position="51"/>
        <end position="233"/>
    </location>
</feature>
<dbReference type="PANTHER" id="PTHR30386:SF26">
    <property type="entry name" value="TRANSPORT PROTEIN COMB"/>
    <property type="match status" value="1"/>
</dbReference>
<dbReference type="Gene3D" id="2.40.30.170">
    <property type="match status" value="1"/>
</dbReference>
<evidence type="ECO:0000313" key="9">
    <source>
        <dbReference type="EMBL" id="RWT16621.1"/>
    </source>
</evidence>
<dbReference type="InterPro" id="IPR058634">
    <property type="entry name" value="AaeA-lik-b-barrel"/>
</dbReference>
<sequence>MNAPSSSPGQASRRTAIGLVVVIVLLIGFYLVTDRVTPYTSQARVQAFVIPVAAEVTGQIKKVYVRDNQRVAMGEPLFELDPEPYDIALARARSDYATVLSSVKANGESVVAAKAGLQAAATAYQNAAKDAERQERLYREDPGTISVRRLEIAQATRETARSQMAAAAADVRRAIEAAGAAGDDNSQLLSARAAVRKAELDRSKSTVIAGSRGLITDLRTEAGQFVGAGAPVMTLIALNDVWINADMTENNLGRIRPGNEVAILLDSMPGHIFTGRVLSIGYGINASQPPPAGGLPTVDNNRDWLRQAQRFPVKIAFAKEDTPPPTSLRVGGQADVLVYTSGSSLLNVAGYLYIRVMSLFSWLY</sequence>